<dbReference type="InterPro" id="IPR023213">
    <property type="entry name" value="CAT-like_dom_sf"/>
</dbReference>
<dbReference type="SUPFAM" id="SSF52777">
    <property type="entry name" value="CoA-dependent acyltransferases"/>
    <property type="match status" value="2"/>
</dbReference>
<name>A0A839RHK4_9ACTN</name>
<proteinExistence type="predicted"/>
<dbReference type="OrthoDB" id="4578617at2"/>
<dbReference type="Proteomes" id="UP000567922">
    <property type="component" value="Unassembled WGS sequence"/>
</dbReference>
<keyword evidence="2" id="KW-1185">Reference proteome</keyword>
<reference evidence="1 2" key="1">
    <citation type="submission" date="2020-08" db="EMBL/GenBank/DDBJ databases">
        <title>Sequencing the genomes of 1000 actinobacteria strains.</title>
        <authorList>
            <person name="Klenk H.-P."/>
        </authorList>
    </citation>
    <scope>NUCLEOTIDE SEQUENCE [LARGE SCALE GENOMIC DNA]</scope>
    <source>
        <strain evidence="1 2">DSM 45258</strain>
    </source>
</reference>
<evidence type="ECO:0000313" key="2">
    <source>
        <dbReference type="Proteomes" id="UP000567922"/>
    </source>
</evidence>
<comment type="caution">
    <text evidence="1">The sequence shown here is derived from an EMBL/GenBank/DDBJ whole genome shotgun (WGS) entry which is preliminary data.</text>
</comment>
<dbReference type="RefSeq" id="WP_064439595.1">
    <property type="nucleotide sequence ID" value="NZ_BDDI01000005.1"/>
</dbReference>
<dbReference type="EMBL" id="JACHWS010000001">
    <property type="protein sequence ID" value="MBB3035900.1"/>
    <property type="molecule type" value="Genomic_DNA"/>
</dbReference>
<protein>
    <submittedName>
        <fullName evidence="1">NRPS condensation-like uncharacterized protein</fullName>
    </submittedName>
</protein>
<dbReference type="Gene3D" id="3.30.559.30">
    <property type="entry name" value="Nonribosomal peptide synthetase, condensation domain"/>
    <property type="match status" value="1"/>
</dbReference>
<evidence type="ECO:0000313" key="1">
    <source>
        <dbReference type="EMBL" id="MBB3035900.1"/>
    </source>
</evidence>
<accession>A0A839RHK4</accession>
<dbReference type="Gene3D" id="3.30.559.10">
    <property type="entry name" value="Chloramphenicol acetyltransferase-like domain"/>
    <property type="match status" value="1"/>
</dbReference>
<gene>
    <name evidence="1" type="ORF">FHU29_000334</name>
</gene>
<sequence>MRTLPVTSLDEAFINLGSKTPMSVEFEVKVSGRLDIDCLTRALRAAALTHPLARAKLAPAAIGSRTLTWVIPDSADYLSVEVTDEPSRIVRARLQSVAPNLYQSPSFHVALVREDDGDRLMFNLHHATFDGMGGIRFLISVAREYAGTQDPAGGPDIMQARDLKKLFGSRRLSDLTPRVAKVAGDLPNRRRITKVTPDGGSADGGYVLSQLRLTADEVAIAAGRRPRGATINDLVIAAHALTIIRWNSEHAGELGDTVSVMMPVNLRPAEWSSEVVSNFASYLTVFVPTTANDLTEATGLVRDETTTLKQNGAANWIVDVLEPGNLLPNVLKRSLTSLLPLVEKQFVETTTLSNLGRQAVPAFGDAGEVRELWFSPPLVSQTIPVSVGVAGHNRELFFGFRGGGAAMSQDALDRFALMYRETLVGHSA</sequence>
<organism evidence="1 2">
    <name type="scientific">Hoyosella altamirensis</name>
    <dbReference type="NCBI Taxonomy" id="616997"/>
    <lineage>
        <taxon>Bacteria</taxon>
        <taxon>Bacillati</taxon>
        <taxon>Actinomycetota</taxon>
        <taxon>Actinomycetes</taxon>
        <taxon>Mycobacteriales</taxon>
        <taxon>Hoyosellaceae</taxon>
        <taxon>Hoyosella</taxon>
    </lineage>
</organism>
<dbReference type="AlphaFoldDB" id="A0A839RHK4"/>